<reference evidence="2 3" key="1">
    <citation type="submission" date="2023-09" db="EMBL/GenBank/DDBJ databases">
        <authorList>
            <person name="Wang M."/>
        </authorList>
    </citation>
    <scope>NUCLEOTIDE SEQUENCE [LARGE SCALE GENOMIC DNA]</scope>
    <source>
        <strain evidence="2">GT-2023</strain>
        <tissue evidence="2">Liver</tissue>
    </source>
</reference>
<evidence type="ECO:0000256" key="1">
    <source>
        <dbReference type="SAM" id="MobiDB-lite"/>
    </source>
</evidence>
<evidence type="ECO:0000313" key="2">
    <source>
        <dbReference type="EMBL" id="KAL1262124.1"/>
    </source>
</evidence>
<dbReference type="Proteomes" id="UP001558613">
    <property type="component" value="Unassembled WGS sequence"/>
</dbReference>
<feature type="compositionally biased region" description="Basic and acidic residues" evidence="1">
    <location>
        <begin position="7"/>
        <end position="24"/>
    </location>
</feature>
<name>A0ABR3MDT5_9TELE</name>
<evidence type="ECO:0000313" key="3">
    <source>
        <dbReference type="Proteomes" id="UP001558613"/>
    </source>
</evidence>
<keyword evidence="3" id="KW-1185">Reference proteome</keyword>
<gene>
    <name evidence="2" type="ORF">QQF64_007389</name>
</gene>
<sequence length="75" mass="8447">MSLTCVMRDERGRNERHREKERKKASLASGGVKGETDGVKSASLWRWAHGAKILPLTHSNKSNQEAQEYVPLLSK</sequence>
<comment type="caution">
    <text evidence="2">The sequence shown here is derived from an EMBL/GenBank/DDBJ whole genome shotgun (WGS) entry which is preliminary data.</text>
</comment>
<organism evidence="2 3">
    <name type="scientific">Cirrhinus molitorella</name>
    <name type="common">mud carp</name>
    <dbReference type="NCBI Taxonomy" id="172907"/>
    <lineage>
        <taxon>Eukaryota</taxon>
        <taxon>Metazoa</taxon>
        <taxon>Chordata</taxon>
        <taxon>Craniata</taxon>
        <taxon>Vertebrata</taxon>
        <taxon>Euteleostomi</taxon>
        <taxon>Actinopterygii</taxon>
        <taxon>Neopterygii</taxon>
        <taxon>Teleostei</taxon>
        <taxon>Ostariophysi</taxon>
        <taxon>Cypriniformes</taxon>
        <taxon>Cyprinidae</taxon>
        <taxon>Labeoninae</taxon>
        <taxon>Labeonini</taxon>
        <taxon>Cirrhinus</taxon>
    </lineage>
</organism>
<dbReference type="EMBL" id="JAYMGO010000014">
    <property type="protein sequence ID" value="KAL1262124.1"/>
    <property type="molecule type" value="Genomic_DNA"/>
</dbReference>
<accession>A0ABR3MDT5</accession>
<protein>
    <submittedName>
        <fullName evidence="2">Uncharacterized protein</fullName>
    </submittedName>
</protein>
<proteinExistence type="predicted"/>
<feature type="region of interest" description="Disordered" evidence="1">
    <location>
        <begin position="1"/>
        <end position="38"/>
    </location>
</feature>